<protein>
    <submittedName>
        <fullName evidence="1">Uncharacterized protein (DUF2267 family)</fullName>
    </submittedName>
</protein>
<dbReference type="OrthoDB" id="952780at2"/>
<dbReference type="Proteomes" id="UP000584931">
    <property type="component" value="Unassembled WGS sequence"/>
</dbReference>
<reference evidence="1 4" key="3">
    <citation type="submission" date="2020-07" db="EMBL/GenBank/DDBJ databases">
        <title>Sequencing the genomes of 1000 actinobacteria strains.</title>
        <authorList>
            <person name="Klenk H.-P."/>
        </authorList>
    </citation>
    <scope>NUCLEOTIDE SEQUENCE [LARGE SCALE GENOMIC DNA]</scope>
    <source>
        <strain evidence="1 4">DSM 45278</strain>
    </source>
</reference>
<name>A0A1V3C8Z5_9ACTN</name>
<evidence type="ECO:0000313" key="3">
    <source>
        <dbReference type="Proteomes" id="UP000189004"/>
    </source>
</evidence>
<evidence type="ECO:0000313" key="4">
    <source>
        <dbReference type="Proteomes" id="UP000584931"/>
    </source>
</evidence>
<dbReference type="RefSeq" id="WP_077693418.1">
    <property type="nucleotide sequence ID" value="NZ_JACCHL010000001.1"/>
</dbReference>
<evidence type="ECO:0000313" key="1">
    <source>
        <dbReference type="EMBL" id="NYH54503.1"/>
    </source>
</evidence>
<reference evidence="2" key="2">
    <citation type="submission" date="2016-08" db="EMBL/GenBank/DDBJ databases">
        <authorList>
            <person name="Seilhamer J.J."/>
        </authorList>
    </citation>
    <scope>NUCLEOTIDE SEQUENCE [LARGE SCALE GENOMIC DNA]</scope>
    <source>
        <strain evidence="2">UTMC102</strain>
    </source>
</reference>
<organism evidence="2 3">
    <name type="scientific">Nocardiopsis sinuspersici</name>
    <dbReference type="NCBI Taxonomy" id="501010"/>
    <lineage>
        <taxon>Bacteria</taxon>
        <taxon>Bacillati</taxon>
        <taxon>Actinomycetota</taxon>
        <taxon>Actinomycetes</taxon>
        <taxon>Streptosporangiales</taxon>
        <taxon>Nocardiopsidaceae</taxon>
        <taxon>Nocardiopsis</taxon>
    </lineage>
</organism>
<proteinExistence type="predicted"/>
<dbReference type="AlphaFoldDB" id="A0A1V3C8Z5"/>
<dbReference type="InterPro" id="IPR038282">
    <property type="entry name" value="DUF2267_sf"/>
</dbReference>
<dbReference type="EMBL" id="JACCHL010000001">
    <property type="protein sequence ID" value="NYH54503.1"/>
    <property type="molecule type" value="Genomic_DNA"/>
</dbReference>
<keyword evidence="3" id="KW-1185">Reference proteome</keyword>
<dbReference type="STRING" id="501010.NOSIN_05155"/>
<gene>
    <name evidence="1" type="ORF">HNR06_004092</name>
    <name evidence="2" type="ORF">NOSIN_05155</name>
</gene>
<dbReference type="EMBL" id="MCOK01000001">
    <property type="protein sequence ID" value="OOC56996.1"/>
    <property type="molecule type" value="Genomic_DNA"/>
</dbReference>
<dbReference type="Proteomes" id="UP000189004">
    <property type="component" value="Unassembled WGS sequence"/>
</dbReference>
<accession>A0A7Y9XF30</accession>
<dbReference type="InterPro" id="IPR018727">
    <property type="entry name" value="DUF2267"/>
</dbReference>
<sequence>MSTSYDEFLNEVRELGEYADREEADQVSRAVLGVLAPRLPANGAEHLVAQLPDELSDAVRQGELLDAESFGVEEFLTRVAAATGARPKTAEWDASAVLTTVARRITGGQFNHILSQLPSGFAVLFGKPELSD</sequence>
<accession>A0A1V3C8Z5</accession>
<comment type="caution">
    <text evidence="2">The sequence shown here is derived from an EMBL/GenBank/DDBJ whole genome shotgun (WGS) entry which is preliminary data.</text>
</comment>
<reference evidence="3" key="1">
    <citation type="submission" date="2016-08" db="EMBL/GenBank/DDBJ databases">
        <authorList>
            <person name="Tokovenko B."/>
            <person name="Kalinowski J."/>
        </authorList>
    </citation>
    <scope>NUCLEOTIDE SEQUENCE [LARGE SCALE GENOMIC DNA]</scope>
    <source>
        <strain evidence="3">UTMC102</strain>
    </source>
</reference>
<dbReference type="Pfam" id="PF10025">
    <property type="entry name" value="DUF2267"/>
    <property type="match status" value="1"/>
</dbReference>
<dbReference type="Gene3D" id="1.10.490.110">
    <property type="entry name" value="Uncharacterized conserved protein DUF2267"/>
    <property type="match status" value="1"/>
</dbReference>
<evidence type="ECO:0000313" key="2">
    <source>
        <dbReference type="EMBL" id="OOC56996.1"/>
    </source>
</evidence>